<dbReference type="AlphaFoldDB" id="A0A8J7F534"/>
<dbReference type="InterPro" id="IPR001763">
    <property type="entry name" value="Rhodanese-like_dom"/>
</dbReference>
<accession>A0A8J7F534</accession>
<comment type="caution">
    <text evidence="2">The sequence shown here is derived from an EMBL/GenBank/DDBJ whole genome shotgun (WGS) entry which is preliminary data.</text>
</comment>
<feature type="domain" description="Rhodanese" evidence="1">
    <location>
        <begin position="32"/>
        <end position="123"/>
    </location>
</feature>
<dbReference type="SUPFAM" id="SSF52821">
    <property type="entry name" value="Rhodanese/Cell cycle control phosphatase"/>
    <property type="match status" value="1"/>
</dbReference>
<dbReference type="SMART" id="SM00450">
    <property type="entry name" value="RHOD"/>
    <property type="match status" value="1"/>
</dbReference>
<name>A0A8J7F534_9CYAN</name>
<dbReference type="InterPro" id="IPR050229">
    <property type="entry name" value="GlpE_sulfurtransferase"/>
</dbReference>
<dbReference type="RefSeq" id="WP_193922349.1">
    <property type="nucleotide sequence ID" value="NZ_JADEWL010000061.1"/>
</dbReference>
<dbReference type="Pfam" id="PF00581">
    <property type="entry name" value="Rhodanese"/>
    <property type="match status" value="1"/>
</dbReference>
<sequence>MFYLLQLLLKLNFSDVRLITISEFLQYSKGQTSPTPLIIDARSPEEYAVSHLESAQLIAADNLDLDKIILSEVPLDKPIVVYCSIGYRSAKVAQHLSSAGYENVFNLSGGIFQWVNQGNPVFQNQHSVEVVHPYNSIWGKLLKSKYHA</sequence>
<dbReference type="PANTHER" id="PTHR43031:SF1">
    <property type="entry name" value="PYRIDINE NUCLEOTIDE-DISULPHIDE OXIDOREDUCTASE"/>
    <property type="match status" value="1"/>
</dbReference>
<evidence type="ECO:0000259" key="1">
    <source>
        <dbReference type="PROSITE" id="PS50206"/>
    </source>
</evidence>
<reference evidence="2" key="1">
    <citation type="submission" date="2020-10" db="EMBL/GenBank/DDBJ databases">
        <authorList>
            <person name="Castelo-Branco R."/>
            <person name="Eusebio N."/>
            <person name="Adriana R."/>
            <person name="Vieira A."/>
            <person name="Brugerolle De Fraissinette N."/>
            <person name="Rezende De Castro R."/>
            <person name="Schneider M.P."/>
            <person name="Vasconcelos V."/>
            <person name="Leao P.N."/>
        </authorList>
    </citation>
    <scope>NUCLEOTIDE SEQUENCE</scope>
    <source>
        <strain evidence="2">LEGE 06105</strain>
    </source>
</reference>
<proteinExistence type="predicted"/>
<dbReference type="PROSITE" id="PS50206">
    <property type="entry name" value="RHODANESE_3"/>
    <property type="match status" value="1"/>
</dbReference>
<gene>
    <name evidence="2" type="ORF">IQ247_17740</name>
</gene>
<keyword evidence="3" id="KW-1185">Reference proteome</keyword>
<evidence type="ECO:0000313" key="3">
    <source>
        <dbReference type="Proteomes" id="UP000620559"/>
    </source>
</evidence>
<organism evidence="2 3">
    <name type="scientific">Plectonema cf. radiosum LEGE 06105</name>
    <dbReference type="NCBI Taxonomy" id="945769"/>
    <lineage>
        <taxon>Bacteria</taxon>
        <taxon>Bacillati</taxon>
        <taxon>Cyanobacteriota</taxon>
        <taxon>Cyanophyceae</taxon>
        <taxon>Oscillatoriophycideae</taxon>
        <taxon>Oscillatoriales</taxon>
        <taxon>Microcoleaceae</taxon>
        <taxon>Plectonema</taxon>
    </lineage>
</organism>
<dbReference type="EMBL" id="JADEWL010000061">
    <property type="protein sequence ID" value="MBE9214488.1"/>
    <property type="molecule type" value="Genomic_DNA"/>
</dbReference>
<dbReference type="CDD" id="cd00158">
    <property type="entry name" value="RHOD"/>
    <property type="match status" value="1"/>
</dbReference>
<evidence type="ECO:0000313" key="2">
    <source>
        <dbReference type="EMBL" id="MBE9214488.1"/>
    </source>
</evidence>
<dbReference type="Proteomes" id="UP000620559">
    <property type="component" value="Unassembled WGS sequence"/>
</dbReference>
<dbReference type="Gene3D" id="3.40.250.10">
    <property type="entry name" value="Rhodanese-like domain"/>
    <property type="match status" value="1"/>
</dbReference>
<dbReference type="InterPro" id="IPR036873">
    <property type="entry name" value="Rhodanese-like_dom_sf"/>
</dbReference>
<dbReference type="PANTHER" id="PTHR43031">
    <property type="entry name" value="FAD-DEPENDENT OXIDOREDUCTASE"/>
    <property type="match status" value="1"/>
</dbReference>
<protein>
    <submittedName>
        <fullName evidence="2">Rhodanese-like domain-containing protein</fullName>
    </submittedName>
</protein>